<dbReference type="WBParaSite" id="RSKR_0000982350.1">
    <property type="protein sequence ID" value="RSKR_0000982350.1"/>
    <property type="gene ID" value="RSKR_0000982350"/>
</dbReference>
<protein>
    <submittedName>
        <fullName evidence="2">Lipoma HMGIC fusion partner-like protein</fullName>
    </submittedName>
</protein>
<proteinExistence type="predicted"/>
<dbReference type="Proteomes" id="UP000095286">
    <property type="component" value="Unplaced"/>
</dbReference>
<evidence type="ECO:0000313" key="1">
    <source>
        <dbReference type="Proteomes" id="UP000095286"/>
    </source>
</evidence>
<evidence type="ECO:0000313" key="2">
    <source>
        <dbReference type="WBParaSite" id="RSKR_0000982350.1"/>
    </source>
</evidence>
<accession>A0AC35UB47</accession>
<sequence>LIFNPHFYQINKKQMNKCKRKVTNISKIGLIWFGCSILSTLIAMIGFYSTYWIVGNLELSEQISFGCWRVCNYREFDEITNNYIIRKQCGRYIFLSMPSVYWQITTVLIGVGILVNVCILIFLIPFTFVDNILSKNSALLCGLGQVLTGVIIFIGCSIYPLGFDNSEIFDACGQSEPYITGRCFIGWALYCEYGASILLLICGLFSIKSVKETEVEYQGSNEPLTAKDSSLNNTLSQSKPSPRNESASYSVTGSKNSFRIKMNRQRDRTRFINV</sequence>
<reference evidence="2" key="1">
    <citation type="submission" date="2016-11" db="UniProtKB">
        <authorList>
            <consortium name="WormBaseParasite"/>
        </authorList>
    </citation>
    <scope>IDENTIFICATION</scope>
    <source>
        <strain evidence="2">KR3021</strain>
    </source>
</reference>
<name>A0AC35UB47_9BILA</name>
<organism evidence="1 2">
    <name type="scientific">Rhabditophanes sp. KR3021</name>
    <dbReference type="NCBI Taxonomy" id="114890"/>
    <lineage>
        <taxon>Eukaryota</taxon>
        <taxon>Metazoa</taxon>
        <taxon>Ecdysozoa</taxon>
        <taxon>Nematoda</taxon>
        <taxon>Chromadorea</taxon>
        <taxon>Rhabditida</taxon>
        <taxon>Tylenchina</taxon>
        <taxon>Panagrolaimomorpha</taxon>
        <taxon>Strongyloidoidea</taxon>
        <taxon>Alloionematidae</taxon>
        <taxon>Rhabditophanes</taxon>
    </lineage>
</organism>